<accession>A0A640UZ84</accession>
<organism evidence="2 3">
    <name type="scientific">Streptomyces tubercidicus</name>
    <dbReference type="NCBI Taxonomy" id="47759"/>
    <lineage>
        <taxon>Bacteria</taxon>
        <taxon>Bacillati</taxon>
        <taxon>Actinomycetota</taxon>
        <taxon>Actinomycetes</taxon>
        <taxon>Kitasatosporales</taxon>
        <taxon>Streptomycetaceae</taxon>
        <taxon>Streptomyces</taxon>
    </lineage>
</organism>
<dbReference type="AlphaFoldDB" id="A0A640UZ84"/>
<dbReference type="EMBL" id="BLIR01000001">
    <property type="protein sequence ID" value="GFE39895.1"/>
    <property type="molecule type" value="Genomic_DNA"/>
</dbReference>
<reference evidence="2 3" key="1">
    <citation type="submission" date="2019-12" db="EMBL/GenBank/DDBJ databases">
        <title>Whole genome shotgun sequence of Streptomyces tubercidicus NBRC 13090.</title>
        <authorList>
            <person name="Ichikawa N."/>
            <person name="Kimura A."/>
            <person name="Kitahashi Y."/>
            <person name="Komaki H."/>
            <person name="Tamura T."/>
        </authorList>
    </citation>
    <scope>NUCLEOTIDE SEQUENCE [LARGE SCALE GENOMIC DNA]</scope>
    <source>
        <strain evidence="2 3">NBRC 13090</strain>
    </source>
</reference>
<comment type="caution">
    <text evidence="2">The sequence shown here is derived from an EMBL/GenBank/DDBJ whole genome shotgun (WGS) entry which is preliminary data.</text>
</comment>
<sequence>MKASSGAHAAVWRWPGPKGTGPCPPLGWRRELAAQSLADVMAGTPASAVERTAAGLLRRGRTPDGYRWH</sequence>
<proteinExistence type="predicted"/>
<gene>
    <name evidence="2" type="ORF">Stube_45680</name>
</gene>
<protein>
    <submittedName>
        <fullName evidence="2">Uncharacterized protein</fullName>
    </submittedName>
</protein>
<name>A0A640UZ84_9ACTN</name>
<evidence type="ECO:0000256" key="1">
    <source>
        <dbReference type="SAM" id="MobiDB-lite"/>
    </source>
</evidence>
<evidence type="ECO:0000313" key="2">
    <source>
        <dbReference type="EMBL" id="GFE39895.1"/>
    </source>
</evidence>
<feature type="region of interest" description="Disordered" evidence="1">
    <location>
        <begin position="1"/>
        <end position="25"/>
    </location>
</feature>
<evidence type="ECO:0000313" key="3">
    <source>
        <dbReference type="Proteomes" id="UP000431826"/>
    </source>
</evidence>
<keyword evidence="3" id="KW-1185">Reference proteome</keyword>
<dbReference type="Proteomes" id="UP000431826">
    <property type="component" value="Unassembled WGS sequence"/>
</dbReference>